<evidence type="ECO:0000313" key="2">
    <source>
        <dbReference type="Proteomes" id="UP000299102"/>
    </source>
</evidence>
<dbReference type="Proteomes" id="UP000299102">
    <property type="component" value="Unassembled WGS sequence"/>
</dbReference>
<accession>A0A4C1SG46</accession>
<dbReference type="OrthoDB" id="6617942at2759"/>
<dbReference type="PANTHER" id="PTHR46409">
    <property type="entry name" value="HTH PSQ-TYPE DOMAIN-CONTAINING PROTEIN"/>
    <property type="match status" value="1"/>
</dbReference>
<dbReference type="PANTHER" id="PTHR46409:SF1">
    <property type="entry name" value="HTH PSQ-TYPE DOMAIN-CONTAINING PROTEIN"/>
    <property type="match status" value="1"/>
</dbReference>
<proteinExistence type="predicted"/>
<dbReference type="AlphaFoldDB" id="A0A4C1SG46"/>
<gene>
    <name evidence="1" type="ORF">EVAR_2278_1</name>
</gene>
<keyword evidence="2" id="KW-1185">Reference proteome</keyword>
<sequence>MEKTRSASKCPIFGECCELKRNSLPTYEDIVKHYEWTRLSMKTSKKEPKFSEIADKIVPEIETKTCDRYGVSDRAAAAIVSSVLHDIGSEVEVIDRSKLRRERTKTRQELLKQEPGSTYLGYVIPHIGSAKGIVSSIIAFLEQQSISKNDLMAIGCDGTNVNTGKNGGPKSYNGPIGKVLENCEELRVIKFQKIEGDMLPDMTDDLKDLKCIVETVIQRNGYFAHSENLLLAMITDERKHIRELAARRILKARSSAVQTPRLFDVPKINFDASNYIDIINWQKEITEAPILKTCRQKKSPILFSLVARVSYHFCVFRAIPKL</sequence>
<dbReference type="EMBL" id="BGZK01000007">
    <property type="protein sequence ID" value="GBP00984.1"/>
    <property type="molecule type" value="Genomic_DNA"/>
</dbReference>
<protein>
    <submittedName>
        <fullName evidence="1">Uncharacterized protein</fullName>
    </submittedName>
</protein>
<comment type="caution">
    <text evidence="1">The sequence shown here is derived from an EMBL/GenBank/DDBJ whole genome shotgun (WGS) entry which is preliminary data.</text>
</comment>
<name>A0A4C1SG46_EUMVA</name>
<reference evidence="1 2" key="1">
    <citation type="journal article" date="2019" name="Commun. Biol.">
        <title>The bagworm genome reveals a unique fibroin gene that provides high tensile strength.</title>
        <authorList>
            <person name="Kono N."/>
            <person name="Nakamura H."/>
            <person name="Ohtoshi R."/>
            <person name="Tomita M."/>
            <person name="Numata K."/>
            <person name="Arakawa K."/>
        </authorList>
    </citation>
    <scope>NUCLEOTIDE SEQUENCE [LARGE SCALE GENOMIC DNA]</scope>
</reference>
<organism evidence="1 2">
    <name type="scientific">Eumeta variegata</name>
    <name type="common">Bagworm moth</name>
    <name type="synonym">Eumeta japonica</name>
    <dbReference type="NCBI Taxonomy" id="151549"/>
    <lineage>
        <taxon>Eukaryota</taxon>
        <taxon>Metazoa</taxon>
        <taxon>Ecdysozoa</taxon>
        <taxon>Arthropoda</taxon>
        <taxon>Hexapoda</taxon>
        <taxon>Insecta</taxon>
        <taxon>Pterygota</taxon>
        <taxon>Neoptera</taxon>
        <taxon>Endopterygota</taxon>
        <taxon>Lepidoptera</taxon>
        <taxon>Glossata</taxon>
        <taxon>Ditrysia</taxon>
        <taxon>Tineoidea</taxon>
        <taxon>Psychidae</taxon>
        <taxon>Oiketicinae</taxon>
        <taxon>Eumeta</taxon>
    </lineage>
</organism>
<evidence type="ECO:0000313" key="1">
    <source>
        <dbReference type="EMBL" id="GBP00984.1"/>
    </source>
</evidence>